<accession>A0A451A9Z1</accession>
<gene>
    <name evidence="1" type="ORF">BECKTUN1418D_GA0071000_11895</name>
</gene>
<organism evidence="1">
    <name type="scientific">Candidatus Kentrum sp. TUN</name>
    <dbReference type="NCBI Taxonomy" id="2126343"/>
    <lineage>
        <taxon>Bacteria</taxon>
        <taxon>Pseudomonadati</taxon>
        <taxon>Pseudomonadota</taxon>
        <taxon>Gammaproteobacteria</taxon>
        <taxon>Candidatus Kentrum</taxon>
    </lineage>
</organism>
<sequence>MTVWVIQMAIGDSAEVLIAGITENLIGPFGELTHSRSREGTMQGIGFGEEADVG</sequence>
<proteinExistence type="predicted"/>
<name>A0A451A9Z1_9GAMM</name>
<evidence type="ECO:0000313" key="1">
    <source>
        <dbReference type="EMBL" id="VFK62866.1"/>
    </source>
</evidence>
<dbReference type="EMBL" id="CAADFX010000189">
    <property type="protein sequence ID" value="VFK62866.1"/>
    <property type="molecule type" value="Genomic_DNA"/>
</dbReference>
<dbReference type="AlphaFoldDB" id="A0A451A9Z1"/>
<reference evidence="1" key="1">
    <citation type="submission" date="2019-02" db="EMBL/GenBank/DDBJ databases">
        <authorList>
            <person name="Gruber-Vodicka R. H."/>
            <person name="Seah K. B. B."/>
        </authorList>
    </citation>
    <scope>NUCLEOTIDE SEQUENCE</scope>
    <source>
        <strain evidence="1">BECK_BY1</strain>
    </source>
</reference>
<protein>
    <submittedName>
        <fullName evidence="1">Uncharacterized protein</fullName>
    </submittedName>
</protein>